<feature type="transmembrane region" description="Helical" evidence="1">
    <location>
        <begin position="229"/>
        <end position="245"/>
    </location>
</feature>
<evidence type="ECO:0000256" key="1">
    <source>
        <dbReference type="SAM" id="Phobius"/>
    </source>
</evidence>
<evidence type="ECO:0008006" key="3">
    <source>
        <dbReference type="Google" id="ProtNLM"/>
    </source>
</evidence>
<organism evidence="2">
    <name type="scientific">hydrothermal vent metagenome</name>
    <dbReference type="NCBI Taxonomy" id="652676"/>
    <lineage>
        <taxon>unclassified sequences</taxon>
        <taxon>metagenomes</taxon>
        <taxon>ecological metagenomes</taxon>
    </lineage>
</organism>
<feature type="transmembrane region" description="Helical" evidence="1">
    <location>
        <begin position="176"/>
        <end position="194"/>
    </location>
</feature>
<protein>
    <recommendedName>
        <fullName evidence="3">YhfC family intramembrane metalloprotease</fullName>
    </recommendedName>
</protein>
<feature type="transmembrane region" description="Helical" evidence="1">
    <location>
        <begin position="201"/>
        <end position="223"/>
    </location>
</feature>
<dbReference type="InterPro" id="IPR011397">
    <property type="entry name" value="YhfC"/>
</dbReference>
<proteinExistence type="predicted"/>
<gene>
    <name evidence="2" type="ORF">MNBD_CHLOROFLEXI01-3560</name>
</gene>
<feature type="transmembrane region" description="Helical" evidence="1">
    <location>
        <begin position="68"/>
        <end position="91"/>
    </location>
</feature>
<evidence type="ECO:0000313" key="2">
    <source>
        <dbReference type="EMBL" id="VAW43302.1"/>
    </source>
</evidence>
<sequence>MVVVLLGLNFLLMLILPALLGRLVSSWRQVGWRLFGIGAATFILSQIAHIPFNWLILQRLEWIDLENLVFLALFLGLSAGMFEETARYLVYRYWAKDARSWGKGLMLGVGHGGIEAILIGVSGLINFTVLLGLKNGQFAGILASVPEDQLYLVDEQINTLFNVPISMALLGATERIFALMFHLSASLLVMQVFVRQQVRWLGAAIVWHTLINAFAVYSISVWGAVPTEIGLGLFGFVSVGLIFWLHKPEPVAPILEPLAALRPLQPLIASAESLSRSRYSK</sequence>
<keyword evidence="1" id="KW-1133">Transmembrane helix</keyword>
<keyword evidence="1" id="KW-0472">Membrane</keyword>
<keyword evidence="1" id="KW-0812">Transmembrane</keyword>
<feature type="transmembrane region" description="Helical" evidence="1">
    <location>
        <begin position="32"/>
        <end position="56"/>
    </location>
</feature>
<accession>A0A3B0VW11</accession>
<feature type="transmembrane region" description="Helical" evidence="1">
    <location>
        <begin position="6"/>
        <end position="25"/>
    </location>
</feature>
<dbReference type="Pfam" id="PF10086">
    <property type="entry name" value="YhfC"/>
    <property type="match status" value="1"/>
</dbReference>
<name>A0A3B0VW11_9ZZZZ</name>
<dbReference type="EMBL" id="UOEU01001060">
    <property type="protein sequence ID" value="VAW43302.1"/>
    <property type="molecule type" value="Genomic_DNA"/>
</dbReference>
<dbReference type="AlphaFoldDB" id="A0A3B0VW11"/>
<reference evidence="2" key="1">
    <citation type="submission" date="2018-06" db="EMBL/GenBank/DDBJ databases">
        <authorList>
            <person name="Zhirakovskaya E."/>
        </authorList>
    </citation>
    <scope>NUCLEOTIDE SEQUENCE</scope>
</reference>
<feature type="transmembrane region" description="Helical" evidence="1">
    <location>
        <begin position="112"/>
        <end position="133"/>
    </location>
</feature>